<keyword evidence="4" id="KW-1185">Reference proteome</keyword>
<dbReference type="InterPro" id="IPR044822">
    <property type="entry name" value="Myb_DNA-bind_4"/>
</dbReference>
<dbReference type="Gene3D" id="1.10.10.60">
    <property type="entry name" value="Homeodomain-like"/>
    <property type="match status" value="1"/>
</dbReference>
<name>A0ABD1FEB8_HYPHA</name>
<dbReference type="PANTHER" id="PTHR47595:SF1">
    <property type="entry name" value="MYB_SANT-LIKE DNA-BINDING DOMAIN-CONTAINING PROTEIN"/>
    <property type="match status" value="1"/>
</dbReference>
<protein>
    <recommendedName>
        <fullName evidence="2">Myb/SANT-like DNA-binding domain-containing protein</fullName>
    </recommendedName>
</protein>
<sequence length="166" mass="19217">MFESTFNNTRSTVLDVRTTQENTTEKFKWNHVLTKTLVHKRSQREKDFNRPKCKKIKLWHEIAKEVNEECGETRVSGEECNNKYRNLLKRYKNSKKKANTSGEEPVTWEYFNDFNEILGCKAAISPPENMLLDTLAPDEDDTSSSSTVELPQNITEGALKIKGKKK</sequence>
<dbReference type="PANTHER" id="PTHR47595">
    <property type="entry name" value="HEAT SHOCK 70 KDA PROTEIN 14"/>
    <property type="match status" value="1"/>
</dbReference>
<feature type="domain" description="Myb/SANT-like DNA-binding" evidence="2">
    <location>
        <begin position="27"/>
        <end position="117"/>
    </location>
</feature>
<dbReference type="Pfam" id="PF13837">
    <property type="entry name" value="Myb_DNA-bind_4"/>
    <property type="match status" value="1"/>
</dbReference>
<reference evidence="3 4" key="1">
    <citation type="submission" date="2024-05" db="EMBL/GenBank/DDBJ databases">
        <title>Genetic variation in Jamaican populations of the coffee berry borer (Hypothenemus hampei).</title>
        <authorList>
            <person name="Errbii M."/>
            <person name="Myrie A."/>
        </authorList>
    </citation>
    <scope>NUCLEOTIDE SEQUENCE [LARGE SCALE GENOMIC DNA]</scope>
    <source>
        <strain evidence="3">JA-Hopewell-2020-01-JO</strain>
        <tissue evidence="3">Whole body</tissue>
    </source>
</reference>
<accession>A0ABD1FEB8</accession>
<organism evidence="3 4">
    <name type="scientific">Hypothenemus hampei</name>
    <name type="common">Coffee berry borer</name>
    <dbReference type="NCBI Taxonomy" id="57062"/>
    <lineage>
        <taxon>Eukaryota</taxon>
        <taxon>Metazoa</taxon>
        <taxon>Ecdysozoa</taxon>
        <taxon>Arthropoda</taxon>
        <taxon>Hexapoda</taxon>
        <taxon>Insecta</taxon>
        <taxon>Pterygota</taxon>
        <taxon>Neoptera</taxon>
        <taxon>Endopterygota</taxon>
        <taxon>Coleoptera</taxon>
        <taxon>Polyphaga</taxon>
        <taxon>Cucujiformia</taxon>
        <taxon>Curculionidae</taxon>
        <taxon>Scolytinae</taxon>
        <taxon>Hypothenemus</taxon>
    </lineage>
</organism>
<evidence type="ECO:0000313" key="3">
    <source>
        <dbReference type="EMBL" id="KAL1516348.1"/>
    </source>
</evidence>
<gene>
    <name evidence="3" type="ORF">ABEB36_000267</name>
</gene>
<dbReference type="Proteomes" id="UP001566132">
    <property type="component" value="Unassembled WGS sequence"/>
</dbReference>
<evidence type="ECO:0000256" key="1">
    <source>
        <dbReference type="SAM" id="MobiDB-lite"/>
    </source>
</evidence>
<evidence type="ECO:0000313" key="4">
    <source>
        <dbReference type="Proteomes" id="UP001566132"/>
    </source>
</evidence>
<proteinExistence type="predicted"/>
<dbReference type="AlphaFoldDB" id="A0ABD1FEB8"/>
<comment type="caution">
    <text evidence="3">The sequence shown here is derived from an EMBL/GenBank/DDBJ whole genome shotgun (WGS) entry which is preliminary data.</text>
</comment>
<dbReference type="EMBL" id="JBDJPC010000001">
    <property type="protein sequence ID" value="KAL1516348.1"/>
    <property type="molecule type" value="Genomic_DNA"/>
</dbReference>
<evidence type="ECO:0000259" key="2">
    <source>
        <dbReference type="Pfam" id="PF13837"/>
    </source>
</evidence>
<feature type="region of interest" description="Disordered" evidence="1">
    <location>
        <begin position="131"/>
        <end position="154"/>
    </location>
</feature>